<dbReference type="AlphaFoldDB" id="A0A7X6R638"/>
<keyword evidence="5" id="KW-0460">Magnesium</keyword>
<keyword evidence="1" id="KW-1277">Toxin-antitoxin system</keyword>
<evidence type="ECO:0000259" key="6">
    <source>
        <dbReference type="Pfam" id="PF01850"/>
    </source>
</evidence>
<evidence type="ECO:0000313" key="8">
    <source>
        <dbReference type="Proteomes" id="UP000540698"/>
    </source>
</evidence>
<organism evidence="7 8">
    <name type="scientific">Nocardia gamkensis</name>
    <dbReference type="NCBI Taxonomy" id="352869"/>
    <lineage>
        <taxon>Bacteria</taxon>
        <taxon>Bacillati</taxon>
        <taxon>Actinomycetota</taxon>
        <taxon>Actinomycetes</taxon>
        <taxon>Mycobacteriales</taxon>
        <taxon>Nocardiaceae</taxon>
        <taxon>Nocardia</taxon>
    </lineage>
</organism>
<dbReference type="Gene3D" id="3.40.50.1010">
    <property type="entry name" value="5'-nuclease"/>
    <property type="match status" value="1"/>
</dbReference>
<dbReference type="SUPFAM" id="SSF88723">
    <property type="entry name" value="PIN domain-like"/>
    <property type="match status" value="1"/>
</dbReference>
<evidence type="ECO:0000256" key="4">
    <source>
        <dbReference type="ARBA" id="ARBA00022801"/>
    </source>
</evidence>
<dbReference type="InterPro" id="IPR002716">
    <property type="entry name" value="PIN_dom"/>
</dbReference>
<evidence type="ECO:0000256" key="3">
    <source>
        <dbReference type="ARBA" id="ARBA00022723"/>
    </source>
</evidence>
<reference evidence="7 8" key="1">
    <citation type="submission" date="2020-04" db="EMBL/GenBank/DDBJ databases">
        <title>MicrobeNet Type strains.</title>
        <authorList>
            <person name="Nicholson A.C."/>
        </authorList>
    </citation>
    <scope>NUCLEOTIDE SEQUENCE [LARGE SCALE GENOMIC DNA]</scope>
    <source>
        <strain evidence="7 8">DSM 44956</strain>
    </source>
</reference>
<evidence type="ECO:0000256" key="1">
    <source>
        <dbReference type="ARBA" id="ARBA00022649"/>
    </source>
</evidence>
<dbReference type="InterPro" id="IPR029060">
    <property type="entry name" value="PIN-like_dom_sf"/>
</dbReference>
<dbReference type="RefSeq" id="WP_062971932.1">
    <property type="nucleotide sequence ID" value="NZ_JAAXOS010000016.1"/>
</dbReference>
<feature type="domain" description="PIN" evidence="6">
    <location>
        <begin position="4"/>
        <end position="126"/>
    </location>
</feature>
<sequence length="148" mass="15982">MIVIADTSGILALFNRSDPEHFAVRRAADSASAIVVSPLALTAVHHVASARAGRKVADGILALIADRVSTTRIVISGVDAAQLHTAVDVRGKYGNLNLDLVDAVCVALADEFDTDTILTLDRRDFRTLRPLGRYSAFRILPDDWRSTT</sequence>
<gene>
    <name evidence="7" type="ORF">HGB38_28600</name>
</gene>
<evidence type="ECO:0000256" key="5">
    <source>
        <dbReference type="ARBA" id="ARBA00022842"/>
    </source>
</evidence>
<keyword evidence="8" id="KW-1185">Reference proteome</keyword>
<dbReference type="GO" id="GO:0016787">
    <property type="term" value="F:hydrolase activity"/>
    <property type="evidence" value="ECO:0007669"/>
    <property type="project" value="UniProtKB-KW"/>
</dbReference>
<dbReference type="GO" id="GO:0046872">
    <property type="term" value="F:metal ion binding"/>
    <property type="evidence" value="ECO:0007669"/>
    <property type="project" value="UniProtKB-KW"/>
</dbReference>
<proteinExistence type="predicted"/>
<protein>
    <submittedName>
        <fullName evidence="7">PIN domain-containing protein</fullName>
    </submittedName>
</protein>
<dbReference type="Pfam" id="PF01850">
    <property type="entry name" value="PIN"/>
    <property type="match status" value="1"/>
</dbReference>
<dbReference type="GO" id="GO:0004518">
    <property type="term" value="F:nuclease activity"/>
    <property type="evidence" value="ECO:0007669"/>
    <property type="project" value="UniProtKB-KW"/>
</dbReference>
<dbReference type="Proteomes" id="UP000540698">
    <property type="component" value="Unassembled WGS sequence"/>
</dbReference>
<evidence type="ECO:0000256" key="2">
    <source>
        <dbReference type="ARBA" id="ARBA00022722"/>
    </source>
</evidence>
<keyword evidence="3" id="KW-0479">Metal-binding</keyword>
<name>A0A7X6R638_9NOCA</name>
<keyword evidence="4" id="KW-0378">Hydrolase</keyword>
<evidence type="ECO:0000313" key="7">
    <source>
        <dbReference type="EMBL" id="NKY30143.1"/>
    </source>
</evidence>
<accession>A0A7X6R638</accession>
<dbReference type="EMBL" id="JAAXOS010000016">
    <property type="protein sequence ID" value="NKY30143.1"/>
    <property type="molecule type" value="Genomic_DNA"/>
</dbReference>
<keyword evidence="2" id="KW-0540">Nuclease</keyword>
<comment type="caution">
    <text evidence="7">The sequence shown here is derived from an EMBL/GenBank/DDBJ whole genome shotgun (WGS) entry which is preliminary data.</text>
</comment>